<dbReference type="InterPro" id="IPR041076">
    <property type="entry name" value="DUF5614"/>
</dbReference>
<dbReference type="Pfam" id="PF18474">
    <property type="entry name" value="DUF5614"/>
    <property type="match status" value="1"/>
</dbReference>
<keyword evidence="5" id="KW-1185">Reference proteome</keyword>
<dbReference type="PANTHER" id="PTHR13379:SF0">
    <property type="entry name" value="UPF0415 PROTEIN C7ORF25"/>
    <property type="match status" value="1"/>
</dbReference>
<dbReference type="RefSeq" id="XP_019637452.1">
    <property type="nucleotide sequence ID" value="XM_019781893.1"/>
</dbReference>
<organism evidence="5 6">
    <name type="scientific">Branchiostoma belcheri</name>
    <name type="common">Amphioxus</name>
    <dbReference type="NCBI Taxonomy" id="7741"/>
    <lineage>
        <taxon>Eukaryota</taxon>
        <taxon>Metazoa</taxon>
        <taxon>Chordata</taxon>
        <taxon>Cephalochordata</taxon>
        <taxon>Leptocardii</taxon>
        <taxon>Amphioxiformes</taxon>
        <taxon>Branchiostomatidae</taxon>
        <taxon>Branchiostoma</taxon>
    </lineage>
</organism>
<name>A0A6P5A2M5_BRABE</name>
<evidence type="ECO:0000313" key="5">
    <source>
        <dbReference type="Proteomes" id="UP000515135"/>
    </source>
</evidence>
<sequence length="403" mass="44581">MSLEAKVEDMIADAKALMDRAKELQVEGCVKLQRRIKAELAYLQKLQKSSMELKENHLRSSNLTHLRAIITTAESLPAISSLLHPFHFTDQSGNRVTLTVDVAANHGLTWVKVIARKAQAMHVIWLGEGQYGEKSVVDQAEDYIAAAADNPLKFSIPQVIFSFFNGITQPIAEKLLELGVQVKGDIIAVEAETVEDEDSDDDDEEENSCHSSVSSSSSSGPPHTLPPPRTECQCLNLDVTTLLAMVSALTNGRSRFRFQEPILNQQAEWERERPLLLELNKYIKGRELIACESAVRDFHAILSTVGGVEEKDRAKELLQKVKVVADQPSDRAERLELSGRVKERAKVIFGTGDSLHAVTVTANSSFVRAAANQGVVFSVFEHESRALTEQKEKTATLLVPEDE</sequence>
<evidence type="ECO:0000259" key="4">
    <source>
        <dbReference type="Pfam" id="PF18474"/>
    </source>
</evidence>
<dbReference type="AlphaFoldDB" id="A0A6P5A2M5"/>
<comment type="similarity">
    <text evidence="1">Belongs to the UPF0415 family.</text>
</comment>
<evidence type="ECO:0000256" key="1">
    <source>
        <dbReference type="ARBA" id="ARBA00006588"/>
    </source>
</evidence>
<gene>
    <name evidence="6" type="primary">LOC109479858</name>
</gene>
<dbReference type="KEGG" id="bbel:109479858"/>
<dbReference type="InterPro" id="IPR010733">
    <property type="entry name" value="DUF1308"/>
</dbReference>
<dbReference type="GeneID" id="109479858"/>
<feature type="domain" description="DUF5614" evidence="4">
    <location>
        <begin position="1"/>
        <end position="208"/>
    </location>
</feature>
<dbReference type="Pfam" id="PF07000">
    <property type="entry name" value="DUF1308"/>
    <property type="match status" value="1"/>
</dbReference>
<evidence type="ECO:0000313" key="6">
    <source>
        <dbReference type="RefSeq" id="XP_019637452.1"/>
    </source>
</evidence>
<feature type="compositionally biased region" description="Acidic residues" evidence="2">
    <location>
        <begin position="192"/>
        <end position="206"/>
    </location>
</feature>
<feature type="domain" description="DUF1308" evidence="3">
    <location>
        <begin position="235"/>
        <end position="396"/>
    </location>
</feature>
<dbReference type="Proteomes" id="UP000515135">
    <property type="component" value="Unplaced"/>
</dbReference>
<feature type="compositionally biased region" description="Low complexity" evidence="2">
    <location>
        <begin position="209"/>
        <end position="219"/>
    </location>
</feature>
<dbReference type="OrthoDB" id="441890at2759"/>
<protein>
    <submittedName>
        <fullName evidence="6">UPF0415 protein C7orf25-like</fullName>
    </submittedName>
</protein>
<accession>A0A6P5A2M5</accession>
<dbReference type="PANTHER" id="PTHR13379">
    <property type="entry name" value="UNCHARACTERIZED DUF1308"/>
    <property type="match status" value="1"/>
</dbReference>
<reference evidence="6" key="1">
    <citation type="submission" date="2025-08" db="UniProtKB">
        <authorList>
            <consortium name="RefSeq"/>
        </authorList>
    </citation>
    <scope>IDENTIFICATION</scope>
    <source>
        <tissue evidence="6">Gonad</tissue>
    </source>
</reference>
<feature type="region of interest" description="Disordered" evidence="2">
    <location>
        <begin position="192"/>
        <end position="229"/>
    </location>
</feature>
<evidence type="ECO:0000259" key="3">
    <source>
        <dbReference type="Pfam" id="PF07000"/>
    </source>
</evidence>
<proteinExistence type="inferred from homology"/>
<evidence type="ECO:0000256" key="2">
    <source>
        <dbReference type="SAM" id="MobiDB-lite"/>
    </source>
</evidence>